<dbReference type="EMBL" id="CP012199">
    <property type="protein sequence ID" value="AMG75224.1"/>
    <property type="molecule type" value="Genomic_DNA"/>
</dbReference>
<keyword evidence="4" id="KW-1185">Reference proteome</keyword>
<dbReference type="Pfam" id="PF13604">
    <property type="entry name" value="AAA_30"/>
    <property type="match status" value="1"/>
</dbReference>
<dbReference type="InterPro" id="IPR014862">
    <property type="entry name" value="TrwC"/>
</dbReference>
<name>A0AA86GLL1_9SPHN</name>
<dbReference type="NCBIfam" id="TIGR02686">
    <property type="entry name" value="relax_trwC"/>
    <property type="match status" value="1"/>
</dbReference>
<evidence type="ECO:0000313" key="4">
    <source>
        <dbReference type="Proteomes" id="UP000058599"/>
    </source>
</evidence>
<accession>A0AA86GLL1</accession>
<sequence>MLSVANVRTAGGAANYFAADNYYTRADAERSGQWLGKGAETLGLRGVIEASQFEAVLKGMLPDGSRVGSDNRTHRAGTDLTFSMPKSWSILALVGGDRRILDAYGAAVRETLAWAEKNLAETRMEVRGKERVVATRNLVIGLFQHDTNRNQEPNAHFHAVVANVTQGPDGKWRALRNDKIWEHNTLLNAMTMARFRLAVQKLGYQVGEFGKHGNFEAVGVPKPVRDAFSSRRAEILEAYSTMEAKGPAALDAATLMTRADKGPVADRQALVNQWREAAAHLGFDPRLVIAQANARAATDIGSVSGIGNSVRSIGKRARLLAATFAERLGLRQGDPLVPRDMERRTPEQIAAVHAVASAIRHLGEREAAFSRTEIYRSALGFALPTTLPDIEHRVDQLLRQGHLQKGKGADRNLVTTRDAIGLEQRIIAAVETGRGHGSAVVEADVAGERLQALSQLKYGLTLNPGQEGAGRLLLASHNRIVAIQGVAGAGKSTVLKPVADILREEGKSVLGLAVQNTLVQMLERDTGIPSMTVARFLRQHQGLLEGADQARLAEARASLRGTTVLLDEASMVGNADKEKLVRLANLLQLDRFASIGDRKQLGAVDAGKPFDVMQKAGVETATMNTNLRARDKALRDAQYAAQGGNIDEALRHLGPHVVTSGNTASVDAAAAWLSLSPAEREMTAIYASGRNLRGQVNEAVQIGLKANGELGPGSLGLTVLSRVNLTREEMRYARSYAAGMVLEVDRRQRGQGLQRGRYEVIATDPSRERVMLQNERGKRFEFRPGQMRPQGEQDPLRLFEVRPLEIHDGDRIRWTATDHKRGLLNADQARIVAVDPKGVTVKTSLGAEHLLGLGDPMLERLDLAYALNAHMAQGLTSDRGIAVMDSRERNLANQQTFLVTITRLRDGLTLFVDNAGKLEAAVERNPGMKRSALETVNQLRAAAATGQAKGKASDRSQESAREPPELDRSITKPFEIGI</sequence>
<dbReference type="AlphaFoldDB" id="A0AA86GLL1"/>
<dbReference type="KEGG" id="sgi:SGRAN_2876"/>
<protein>
    <submittedName>
        <fullName evidence="3">Multifunctional conjugation protein TraI</fullName>
        <ecNumber evidence="3">5.99.1.2</ecNumber>
    </submittedName>
</protein>
<dbReference type="Gene3D" id="3.40.50.300">
    <property type="entry name" value="P-loop containing nucleotide triphosphate hydrolases"/>
    <property type="match status" value="2"/>
</dbReference>
<proteinExistence type="predicted"/>
<reference evidence="3 4" key="1">
    <citation type="journal article" date="2016" name="BMC Genomics">
        <title>Genomic analysis of the nitrate-respiring Sphingopyxis granuli (formerly Sphingomonas macrogoltabida) strain TFA.</title>
        <authorList>
            <person name="Garcia-Romero I."/>
            <person name="Perez-Pulido A.J."/>
            <person name="Gonzalez-Flores Y.E."/>
            <person name="Reyes-Ramirez F."/>
            <person name="Santero E."/>
            <person name="Floriano B."/>
        </authorList>
    </citation>
    <scope>NUCLEOTIDE SEQUENCE [LARGE SCALE GENOMIC DNA]</scope>
    <source>
        <strain evidence="3 4">TFA</strain>
    </source>
</reference>
<dbReference type="SUPFAM" id="SSF55464">
    <property type="entry name" value="Origin of replication-binding domain, RBD-like"/>
    <property type="match status" value="1"/>
</dbReference>
<dbReference type="Gene3D" id="2.30.30.940">
    <property type="match status" value="1"/>
</dbReference>
<dbReference type="RefSeq" id="WP_067184751.1">
    <property type="nucleotide sequence ID" value="NZ_CP012199.1"/>
</dbReference>
<organism evidence="3 4">
    <name type="scientific">Sphingopyxis granuli</name>
    <dbReference type="NCBI Taxonomy" id="267128"/>
    <lineage>
        <taxon>Bacteria</taxon>
        <taxon>Pseudomonadati</taxon>
        <taxon>Pseudomonadota</taxon>
        <taxon>Alphaproteobacteria</taxon>
        <taxon>Sphingomonadales</taxon>
        <taxon>Sphingomonadaceae</taxon>
        <taxon>Sphingopyxis</taxon>
    </lineage>
</organism>
<dbReference type="InterPro" id="IPR014059">
    <property type="entry name" value="TraI/TrwC_relax"/>
</dbReference>
<feature type="region of interest" description="Disordered" evidence="1">
    <location>
        <begin position="943"/>
        <end position="978"/>
    </location>
</feature>
<evidence type="ECO:0000256" key="1">
    <source>
        <dbReference type="SAM" id="MobiDB-lite"/>
    </source>
</evidence>
<feature type="domain" description="TrwC relaxase" evidence="2">
    <location>
        <begin position="10"/>
        <end position="280"/>
    </location>
</feature>
<dbReference type="EC" id="5.99.1.2" evidence="3"/>
<feature type="compositionally biased region" description="Basic and acidic residues" evidence="1">
    <location>
        <begin position="951"/>
        <end position="970"/>
    </location>
</feature>
<dbReference type="SUPFAM" id="SSF52540">
    <property type="entry name" value="P-loop containing nucleoside triphosphate hydrolases"/>
    <property type="match status" value="2"/>
</dbReference>
<dbReference type="Pfam" id="PF08751">
    <property type="entry name" value="TrwC"/>
    <property type="match status" value="1"/>
</dbReference>
<evidence type="ECO:0000313" key="3">
    <source>
        <dbReference type="EMBL" id="AMG75224.1"/>
    </source>
</evidence>
<dbReference type="Proteomes" id="UP000058599">
    <property type="component" value="Chromosome"/>
</dbReference>
<dbReference type="NCBIfam" id="NF041492">
    <property type="entry name" value="MobF"/>
    <property type="match status" value="1"/>
</dbReference>
<evidence type="ECO:0000259" key="2">
    <source>
        <dbReference type="Pfam" id="PF08751"/>
    </source>
</evidence>
<gene>
    <name evidence="3" type="primary">traI2</name>
    <name evidence="3" type="ORF">SGRAN_2876</name>
</gene>
<dbReference type="InterPro" id="IPR027417">
    <property type="entry name" value="P-loop_NTPase"/>
</dbReference>
<keyword evidence="3" id="KW-0413">Isomerase</keyword>
<dbReference type="GO" id="GO:0016853">
    <property type="term" value="F:isomerase activity"/>
    <property type="evidence" value="ECO:0007669"/>
    <property type="project" value="UniProtKB-KW"/>
</dbReference>